<feature type="non-terminal residue" evidence="2">
    <location>
        <position position="172"/>
    </location>
</feature>
<evidence type="ECO:0000313" key="2">
    <source>
        <dbReference type="EMBL" id="EKC63786.1"/>
    </source>
</evidence>
<gene>
    <name evidence="2" type="ORF">LEA_11166</name>
</gene>
<dbReference type="Pfam" id="PF13802">
    <property type="entry name" value="Gal_mutarotas_2"/>
    <property type="match status" value="1"/>
</dbReference>
<accession>K1TX23</accession>
<reference evidence="2" key="1">
    <citation type="journal article" date="2013" name="Environ. Microbiol.">
        <title>Microbiota from the distal guts of lean and obese adolescents exhibit partial functional redundancy besides clear differences in community structure.</title>
        <authorList>
            <person name="Ferrer M."/>
            <person name="Ruiz A."/>
            <person name="Lanza F."/>
            <person name="Haange S.B."/>
            <person name="Oberbach A."/>
            <person name="Till H."/>
            <person name="Bargiela R."/>
            <person name="Campoy C."/>
            <person name="Segura M.T."/>
            <person name="Richter M."/>
            <person name="von Bergen M."/>
            <person name="Seifert J."/>
            <person name="Suarez A."/>
        </authorList>
    </citation>
    <scope>NUCLEOTIDE SEQUENCE</scope>
</reference>
<protein>
    <submittedName>
        <fullName evidence="2">Glycoside hydrolase family 31</fullName>
    </submittedName>
</protein>
<dbReference type="InterPro" id="IPR011013">
    <property type="entry name" value="Gal_mutarotase_sf_dom"/>
</dbReference>
<dbReference type="EMBL" id="AJWY01007512">
    <property type="protein sequence ID" value="EKC63786.1"/>
    <property type="molecule type" value="Genomic_DNA"/>
</dbReference>
<dbReference type="InterPro" id="IPR025887">
    <property type="entry name" value="Glyco_hydro_31_N_dom"/>
</dbReference>
<dbReference type="GO" id="GO:0030246">
    <property type="term" value="F:carbohydrate binding"/>
    <property type="evidence" value="ECO:0007669"/>
    <property type="project" value="InterPro"/>
</dbReference>
<dbReference type="CDD" id="cd14752">
    <property type="entry name" value="GH31_N"/>
    <property type="match status" value="1"/>
</dbReference>
<organism evidence="2">
    <name type="scientific">human gut metagenome</name>
    <dbReference type="NCBI Taxonomy" id="408170"/>
    <lineage>
        <taxon>unclassified sequences</taxon>
        <taxon>metagenomes</taxon>
        <taxon>organismal metagenomes</taxon>
    </lineage>
</organism>
<dbReference type="GO" id="GO:0005975">
    <property type="term" value="P:carbohydrate metabolic process"/>
    <property type="evidence" value="ECO:0007669"/>
    <property type="project" value="InterPro"/>
</dbReference>
<dbReference type="GO" id="GO:0016787">
    <property type="term" value="F:hydrolase activity"/>
    <property type="evidence" value="ECO:0007669"/>
    <property type="project" value="UniProtKB-KW"/>
</dbReference>
<dbReference type="AlphaFoldDB" id="K1TX23"/>
<proteinExistence type="predicted"/>
<sequence>MQQIAKGIWKIVLGEPETFTPEHFRQFPVRTEAIEQIPVSRECRVSEEKIHWRKTKRGITVTLPMETQEDIYGFGLQLQGFNQAGRRRYIKVNSDPVANTGEGHAPVPFYISSAGYGLFVNTFRYTTFLMGTNSERGQSAGMTAENEAHKEFSEAAIYALKRAKEERKVIID</sequence>
<evidence type="ECO:0000259" key="1">
    <source>
        <dbReference type="Pfam" id="PF13802"/>
    </source>
</evidence>
<comment type="caution">
    <text evidence="2">The sequence shown here is derived from an EMBL/GenBank/DDBJ whole genome shotgun (WGS) entry which is preliminary data.</text>
</comment>
<feature type="domain" description="Glycoside hydrolase family 31 N-terminal" evidence="1">
    <location>
        <begin position="9"/>
        <end position="128"/>
    </location>
</feature>
<dbReference type="SUPFAM" id="SSF74650">
    <property type="entry name" value="Galactose mutarotase-like"/>
    <property type="match status" value="1"/>
</dbReference>
<name>K1TX23_9ZZZZ</name>
<keyword evidence="2" id="KW-0378">Hydrolase</keyword>
<dbReference type="Gene3D" id="2.60.40.1760">
    <property type="entry name" value="glycosyl hydrolase (family 31)"/>
    <property type="match status" value="1"/>
</dbReference>